<evidence type="ECO:0000256" key="4">
    <source>
        <dbReference type="ARBA" id="ARBA00022692"/>
    </source>
</evidence>
<dbReference type="EMBL" id="BKAU01000001">
    <property type="protein sequence ID" value="GEP95716.1"/>
    <property type="molecule type" value="Genomic_DNA"/>
</dbReference>
<evidence type="ECO:0000256" key="1">
    <source>
        <dbReference type="ARBA" id="ARBA00004571"/>
    </source>
</evidence>
<comment type="caution">
    <text evidence="9">The sequence shown here is derived from an EMBL/GenBank/DDBJ whole genome shotgun (WGS) entry which is preliminary data.</text>
</comment>
<dbReference type="Gene3D" id="2.170.130.10">
    <property type="entry name" value="TonB-dependent receptor, plug domain"/>
    <property type="match status" value="1"/>
</dbReference>
<evidence type="ECO:0000313" key="10">
    <source>
        <dbReference type="Proteomes" id="UP000321436"/>
    </source>
</evidence>
<dbReference type="AlphaFoldDB" id="A0A512RJ27"/>
<dbReference type="InterPro" id="IPR023997">
    <property type="entry name" value="TonB-dep_OMP_SusC/RagA_CS"/>
</dbReference>
<dbReference type="Proteomes" id="UP000321436">
    <property type="component" value="Unassembled WGS sequence"/>
</dbReference>
<evidence type="ECO:0000313" key="9">
    <source>
        <dbReference type="EMBL" id="GEP95716.1"/>
    </source>
</evidence>
<gene>
    <name evidence="9" type="ORF">CCY01nite_19760</name>
</gene>
<dbReference type="InterPro" id="IPR037066">
    <property type="entry name" value="Plug_dom_sf"/>
</dbReference>
<organism evidence="9 10">
    <name type="scientific">Chitinophaga cymbidii</name>
    <dbReference type="NCBI Taxonomy" id="1096750"/>
    <lineage>
        <taxon>Bacteria</taxon>
        <taxon>Pseudomonadati</taxon>
        <taxon>Bacteroidota</taxon>
        <taxon>Chitinophagia</taxon>
        <taxon>Chitinophagales</taxon>
        <taxon>Chitinophagaceae</taxon>
        <taxon>Chitinophaga</taxon>
    </lineage>
</organism>
<evidence type="ECO:0000256" key="3">
    <source>
        <dbReference type="ARBA" id="ARBA00022452"/>
    </source>
</evidence>
<dbReference type="NCBIfam" id="TIGR04057">
    <property type="entry name" value="SusC_RagA_signa"/>
    <property type="match status" value="1"/>
</dbReference>
<dbReference type="Pfam" id="PF07715">
    <property type="entry name" value="Plug"/>
    <property type="match status" value="1"/>
</dbReference>
<comment type="subcellular location">
    <subcellularLocation>
        <location evidence="1 7">Cell outer membrane</location>
        <topology evidence="1 7">Multi-pass membrane protein</topology>
    </subcellularLocation>
</comment>
<keyword evidence="2 7" id="KW-0813">Transport</keyword>
<protein>
    <submittedName>
        <fullName evidence="9">SusC/RagA family TonB-linked outer membrane protein</fullName>
    </submittedName>
</protein>
<evidence type="ECO:0000256" key="5">
    <source>
        <dbReference type="ARBA" id="ARBA00023136"/>
    </source>
</evidence>
<dbReference type="InterPro" id="IPR039426">
    <property type="entry name" value="TonB-dep_rcpt-like"/>
</dbReference>
<name>A0A512RJ27_9BACT</name>
<evidence type="ECO:0000256" key="7">
    <source>
        <dbReference type="PROSITE-ProRule" id="PRU01360"/>
    </source>
</evidence>
<dbReference type="Gene3D" id="2.40.170.20">
    <property type="entry name" value="TonB-dependent receptor, beta-barrel domain"/>
    <property type="match status" value="1"/>
</dbReference>
<keyword evidence="3 7" id="KW-1134">Transmembrane beta strand</keyword>
<evidence type="ECO:0000256" key="6">
    <source>
        <dbReference type="ARBA" id="ARBA00023237"/>
    </source>
</evidence>
<evidence type="ECO:0000259" key="8">
    <source>
        <dbReference type="Pfam" id="PF07715"/>
    </source>
</evidence>
<dbReference type="NCBIfam" id="TIGR04056">
    <property type="entry name" value="OMP_RagA_SusC"/>
    <property type="match status" value="1"/>
</dbReference>
<keyword evidence="4 7" id="KW-0812">Transmembrane</keyword>
<evidence type="ECO:0000256" key="2">
    <source>
        <dbReference type="ARBA" id="ARBA00022448"/>
    </source>
</evidence>
<keyword evidence="6 7" id="KW-0998">Cell outer membrane</keyword>
<feature type="domain" description="TonB-dependent receptor plug" evidence="8">
    <location>
        <begin position="2"/>
        <end position="69"/>
    </location>
</feature>
<sequence length="910" mass="102795">MSIRGISTINANQRPLIVVDGFPYEESDKQFSSFIDWISNVNPNDIESVTVLKDASAASIWGARSGNGVIVITTKKGKYNQRTKAQLNTNITIGQKPDLFYVPSMPASDLLDYEIMQFNKGFYDAAINNNLTYPVVSQATEILEKRRTGLISASDSSHFINALKRNDLRNDINRFMKQKSINQQYALNISGGSSSYSYYASVGYDKNLESSKGNEFSRASFRFDNTFKPIKGLDINAFVSYVQSSNESNSTSVQGSPYLRLADDEGNSLSIPYGYSQRYIDTAQYPALLDWRYRPIEELKNSQFTIDRHDIRLGGNVKYSVLNGLSAEAKFQYQRTFTNNETFYNPSSYFTRNLINRYMSISRNDGRTIIYAVPKGGIKDRSGSEFTNWNFRFQLNYSKRWQQHDLVTIAGIETRESLVKGTGADRIYGYDSNTGTIASQINYDSIYALRPFGSGTGRVPVGSNRGTQEVTNRFISYYANVAYTFESKYILSASARMDGSNFFGIKANQRITPLWSGGVAWNISKENFYTSQLLPYLKARFTYGYNGNMRNDATAYPTIRYAGNDFYNGATFTQVESPGNPQLKWERIRMINYGVDFASRNDRVSGSLEYYIKKGIDLLGPILMDPTTGFTSFTGNRASFNGRGIDLTLNSINVKRKTFWTSNFLLSYNTDKVTQYEEAGNETSNKSVYFSGLVIGKPLDALYNYRWAGLDPTTGDPRVYVADTISSYVVANTSAAPSDLTYSGPQNPVWFGSLRNSFTFSNIRLSFNIIFKLGYYFPRSSISYESLLTTYSSGGHEDYLLRWQKPGDELMTNVPSLPAALNTTRDLVYHTSDILVEKADHIRLQDIRLGYDLNKNNIKGLPFQNIQVYAYASNIGILWRANRYNIDPDYSIYGSIPNPRTITFGINMSF</sequence>
<comment type="similarity">
    <text evidence="7">Belongs to the TonB-dependent receptor family.</text>
</comment>
<dbReference type="InterPro" id="IPR023996">
    <property type="entry name" value="TonB-dep_OMP_SusC/RagA"/>
</dbReference>
<dbReference type="SUPFAM" id="SSF56935">
    <property type="entry name" value="Porins"/>
    <property type="match status" value="1"/>
</dbReference>
<dbReference type="InterPro" id="IPR036942">
    <property type="entry name" value="Beta-barrel_TonB_sf"/>
</dbReference>
<dbReference type="InterPro" id="IPR012910">
    <property type="entry name" value="Plug_dom"/>
</dbReference>
<proteinExistence type="inferred from homology"/>
<dbReference type="PROSITE" id="PS52016">
    <property type="entry name" value="TONB_DEPENDENT_REC_3"/>
    <property type="match status" value="1"/>
</dbReference>
<dbReference type="GO" id="GO:0009279">
    <property type="term" value="C:cell outer membrane"/>
    <property type="evidence" value="ECO:0007669"/>
    <property type="project" value="UniProtKB-SubCell"/>
</dbReference>
<reference evidence="9 10" key="1">
    <citation type="submission" date="2019-07" db="EMBL/GenBank/DDBJ databases">
        <title>Whole genome shotgun sequence of Chitinophaga cymbidii NBRC 109752.</title>
        <authorList>
            <person name="Hosoyama A."/>
            <person name="Uohara A."/>
            <person name="Ohji S."/>
            <person name="Ichikawa N."/>
        </authorList>
    </citation>
    <scope>NUCLEOTIDE SEQUENCE [LARGE SCALE GENOMIC DNA]</scope>
    <source>
        <strain evidence="9 10">NBRC 109752</strain>
    </source>
</reference>
<keyword evidence="10" id="KW-1185">Reference proteome</keyword>
<keyword evidence="5 7" id="KW-0472">Membrane</keyword>
<accession>A0A512RJ27</accession>